<name>A0A2L2TV86_9HYPO</name>
<dbReference type="AlphaFoldDB" id="A0A2L2TV86"/>
<keyword evidence="2" id="KW-1185">Reference proteome</keyword>
<protein>
    <submittedName>
        <fullName evidence="1">Uncharacterized protein</fullName>
    </submittedName>
</protein>
<organism evidence="1 2">
    <name type="scientific">Fusarium venenatum</name>
    <dbReference type="NCBI Taxonomy" id="56646"/>
    <lineage>
        <taxon>Eukaryota</taxon>
        <taxon>Fungi</taxon>
        <taxon>Dikarya</taxon>
        <taxon>Ascomycota</taxon>
        <taxon>Pezizomycotina</taxon>
        <taxon>Sordariomycetes</taxon>
        <taxon>Hypocreomycetidae</taxon>
        <taxon>Hypocreales</taxon>
        <taxon>Nectriaceae</taxon>
        <taxon>Fusarium</taxon>
    </lineage>
</organism>
<dbReference type="Proteomes" id="UP000245910">
    <property type="component" value="Chromosome III"/>
</dbReference>
<dbReference type="STRING" id="56646.A0A2L2TV86"/>
<proteinExistence type="predicted"/>
<dbReference type="EMBL" id="LN649231">
    <property type="protein sequence ID" value="CEI70591.1"/>
    <property type="molecule type" value="Genomic_DNA"/>
</dbReference>
<sequence>MSQSMPSEPVTNNTVVETKSGAGAKLQLPYELGLRLNQIYPKEQLQLLRKEKPDIPMEPFECSQVARDLTRTVMEMEHVSRNMSEWYTITRDDRLKIEKQFADDEEMRIPKDNFSILSWELYDARTLFESMANDLVIGLT</sequence>
<accession>A0A2L2TV86</accession>
<reference evidence="2" key="1">
    <citation type="submission" date="2014-10" db="EMBL/GenBank/DDBJ databases">
        <authorList>
            <person name="King R."/>
        </authorList>
    </citation>
    <scope>NUCLEOTIDE SEQUENCE [LARGE SCALE GENOMIC DNA]</scope>
    <source>
        <strain evidence="2">A3/5</strain>
    </source>
</reference>
<evidence type="ECO:0000313" key="2">
    <source>
        <dbReference type="Proteomes" id="UP000245910"/>
    </source>
</evidence>
<evidence type="ECO:0000313" key="1">
    <source>
        <dbReference type="EMBL" id="CEI70591.1"/>
    </source>
</evidence>